<dbReference type="OrthoDB" id="9759796at2"/>
<dbReference type="Gene3D" id="1.10.1400.10">
    <property type="match status" value="1"/>
</dbReference>
<evidence type="ECO:0000256" key="1">
    <source>
        <dbReference type="ARBA" id="ARBA00006586"/>
    </source>
</evidence>
<dbReference type="InterPro" id="IPR043146">
    <property type="entry name" value="Penicillin_amidase_N_B-knob"/>
</dbReference>
<organism evidence="8 9">
    <name type="scientific">Pontibacter diazotrophicus</name>
    <dbReference type="NCBI Taxonomy" id="1400979"/>
    <lineage>
        <taxon>Bacteria</taxon>
        <taxon>Pseudomonadati</taxon>
        <taxon>Bacteroidota</taxon>
        <taxon>Cytophagia</taxon>
        <taxon>Cytophagales</taxon>
        <taxon>Hymenobacteraceae</taxon>
        <taxon>Pontibacter</taxon>
    </lineage>
</organism>
<dbReference type="PIRSF" id="PIRSF001227">
    <property type="entry name" value="Pen_acylase"/>
    <property type="match status" value="1"/>
</dbReference>
<evidence type="ECO:0000256" key="7">
    <source>
        <dbReference type="SAM" id="SignalP"/>
    </source>
</evidence>
<evidence type="ECO:0000313" key="9">
    <source>
        <dbReference type="Proteomes" id="UP000256708"/>
    </source>
</evidence>
<dbReference type="Proteomes" id="UP000256708">
    <property type="component" value="Unassembled WGS sequence"/>
</dbReference>
<dbReference type="RefSeq" id="WP_115567811.1">
    <property type="nucleotide sequence ID" value="NZ_QRGR01000032.1"/>
</dbReference>
<gene>
    <name evidence="8" type="ORF">DXT99_22335</name>
</gene>
<evidence type="ECO:0000256" key="3">
    <source>
        <dbReference type="ARBA" id="ARBA00022801"/>
    </source>
</evidence>
<evidence type="ECO:0000256" key="5">
    <source>
        <dbReference type="PIRSR" id="PIRSR001227-1"/>
    </source>
</evidence>
<reference evidence="9" key="1">
    <citation type="submission" date="2018-08" db="EMBL/GenBank/DDBJ databases">
        <authorList>
            <person name="Liu Z.-W."/>
            <person name="Du Z.-J."/>
        </authorList>
    </citation>
    <scope>NUCLEOTIDE SEQUENCE [LARGE SCALE GENOMIC DNA]</scope>
    <source>
        <strain evidence="9">H4X</strain>
    </source>
</reference>
<evidence type="ECO:0000256" key="4">
    <source>
        <dbReference type="ARBA" id="ARBA00023145"/>
    </source>
</evidence>
<protein>
    <submittedName>
        <fullName evidence="8">Acylase</fullName>
    </submittedName>
</protein>
<dbReference type="InterPro" id="IPR043147">
    <property type="entry name" value="Penicillin_amidase_A-knob"/>
</dbReference>
<dbReference type="InterPro" id="IPR023343">
    <property type="entry name" value="Penicillin_amidase_dom1"/>
</dbReference>
<evidence type="ECO:0000313" key="8">
    <source>
        <dbReference type="EMBL" id="RDV12656.1"/>
    </source>
</evidence>
<dbReference type="Pfam" id="PF01804">
    <property type="entry name" value="Penicil_amidase"/>
    <property type="match status" value="1"/>
</dbReference>
<dbReference type="PANTHER" id="PTHR34218:SF3">
    <property type="entry name" value="ACYL-HOMOSERINE LACTONE ACYLASE PVDQ"/>
    <property type="match status" value="1"/>
</dbReference>
<keyword evidence="2 7" id="KW-0732">Signal</keyword>
<comment type="caution">
    <text evidence="8">The sequence shown here is derived from an EMBL/GenBank/DDBJ whole genome shotgun (WGS) entry which is preliminary data.</text>
</comment>
<sequence>MKFAFKNTAFLFLFISFLFSCSTSQNVASSLEVEKWEEQAARVTIIRDDFGVPHVYGKTDADAVFGLLYAQCEDDFNRVERNYLWATGRLAEVEGEEMLYSDLRAKLFMTEEEAIANYESSPEWLKALCQAFADGINYYLHTHPEVKPKLLTHFEPWMPMYFSEGSIGGDIESVSTKRIKAFYEENKSLGLSNYGDGLVHPALLDEPKGSNGFTISGEHTASGNAMLLINPHTSFFFRGEVHAVSEEGLNAYGAVTWGQFFIYQGFNEKTGWMHTSAYADVIDEFEETVVKEDGKLYYLYGNEKRPVTSTEVTLSYKEGEALKQKTFTTYRTHHGPVTHKNGDKWVATALMWKPADALIQSYTRTKKSNLEEFNEMMKMRTNSSNGTVYADADGNIAYYHGNFFPVRDTSFDYTKPVDGSNPKTDWQGLHPLEETIIVRNPPNGWIQNCNSTPFTSAGPYSPKQEDYPVYMSQSPENFRGIHAIRLLEKADNLTLDKLIELAYDPYLPGFEILIPGLVAAYEKQNSEDPKLKEAIEVMRNWDYAVSEESVAMSLAHFYATNTLRNGSAPEGLNLMERFDYYALASPAEERLELFRQTIAQLEADFGQWNTPWGEINRYQRINGDIQQDFNDALPSLPVGMASGSWGALASFGAKSYNTKRLYGTSGNSFVAVVEFGDKVKAKSLLAGGQSSDPNSPHFDDQAQRYADVKFKDVAYYRDDVEKRAKATYHPGEKRTELK</sequence>
<dbReference type="InterPro" id="IPR014395">
    <property type="entry name" value="Pen/GL7ACA/AHL_acylase"/>
</dbReference>
<feature type="chain" id="PRO_5017638966" evidence="7">
    <location>
        <begin position="29"/>
        <end position="738"/>
    </location>
</feature>
<dbReference type="GO" id="GO:0016811">
    <property type="term" value="F:hydrolase activity, acting on carbon-nitrogen (but not peptide) bonds, in linear amides"/>
    <property type="evidence" value="ECO:0007669"/>
    <property type="project" value="InterPro"/>
</dbReference>
<dbReference type="Gene3D" id="2.30.120.10">
    <property type="match status" value="1"/>
</dbReference>
<feature type="active site" description="Nucleophile" evidence="5">
    <location>
        <position position="210"/>
    </location>
</feature>
<evidence type="ECO:0000256" key="2">
    <source>
        <dbReference type="ARBA" id="ARBA00022729"/>
    </source>
</evidence>
<accession>A0A3D8L5T3</accession>
<keyword evidence="6" id="KW-0479">Metal-binding</keyword>
<keyword evidence="4" id="KW-0865">Zymogen</keyword>
<dbReference type="GO" id="GO:0017000">
    <property type="term" value="P:antibiotic biosynthetic process"/>
    <property type="evidence" value="ECO:0007669"/>
    <property type="project" value="InterPro"/>
</dbReference>
<comment type="similarity">
    <text evidence="1">Belongs to the peptidase S45 family.</text>
</comment>
<dbReference type="InterPro" id="IPR002692">
    <property type="entry name" value="S45"/>
</dbReference>
<dbReference type="SUPFAM" id="SSF56235">
    <property type="entry name" value="N-terminal nucleophile aminohydrolases (Ntn hydrolases)"/>
    <property type="match status" value="1"/>
</dbReference>
<dbReference type="Gene3D" id="3.60.20.10">
    <property type="entry name" value="Glutamine Phosphoribosylpyrophosphate, subunit 1, domain 1"/>
    <property type="match status" value="1"/>
</dbReference>
<name>A0A3D8L5T3_9BACT</name>
<dbReference type="AlphaFoldDB" id="A0A3D8L5T3"/>
<dbReference type="CDD" id="cd01936">
    <property type="entry name" value="Ntn_CA"/>
    <property type="match status" value="1"/>
</dbReference>
<feature type="binding site" evidence="6">
    <location>
        <position position="280"/>
    </location>
    <ligand>
        <name>Ca(2+)</name>
        <dbReference type="ChEBI" id="CHEBI:29108"/>
    </ligand>
</feature>
<keyword evidence="3" id="KW-0378">Hydrolase</keyword>
<dbReference type="Gene3D" id="1.10.439.10">
    <property type="entry name" value="Penicillin Amidohydrolase, domain 1"/>
    <property type="match status" value="1"/>
</dbReference>
<feature type="signal peptide" evidence="7">
    <location>
        <begin position="1"/>
        <end position="28"/>
    </location>
</feature>
<evidence type="ECO:0000256" key="6">
    <source>
        <dbReference type="PIRSR" id="PIRSR001227-2"/>
    </source>
</evidence>
<keyword evidence="9" id="KW-1185">Reference proteome</keyword>
<proteinExistence type="inferred from homology"/>
<feature type="binding site" evidence="6">
    <location>
        <position position="283"/>
    </location>
    <ligand>
        <name>Ca(2+)</name>
        <dbReference type="ChEBI" id="CHEBI:29108"/>
    </ligand>
</feature>
<dbReference type="GO" id="GO:0046872">
    <property type="term" value="F:metal ion binding"/>
    <property type="evidence" value="ECO:0007669"/>
    <property type="project" value="UniProtKB-KW"/>
</dbReference>
<dbReference type="EMBL" id="QRGR01000032">
    <property type="protein sequence ID" value="RDV12656.1"/>
    <property type="molecule type" value="Genomic_DNA"/>
</dbReference>
<keyword evidence="6" id="KW-0106">Calcium</keyword>
<dbReference type="PROSITE" id="PS51257">
    <property type="entry name" value="PROKAR_LIPOPROTEIN"/>
    <property type="match status" value="1"/>
</dbReference>
<dbReference type="PANTHER" id="PTHR34218">
    <property type="entry name" value="PEPTIDASE S45 PENICILLIN AMIDASE"/>
    <property type="match status" value="1"/>
</dbReference>
<comment type="cofactor">
    <cofactor evidence="6">
        <name>Ca(2+)</name>
        <dbReference type="ChEBI" id="CHEBI:29108"/>
    </cofactor>
    <text evidence="6">Binds 1 Ca(2+) ion per dimer.</text>
</comment>
<dbReference type="InterPro" id="IPR029055">
    <property type="entry name" value="Ntn_hydrolases_N"/>
</dbReference>